<proteinExistence type="predicted"/>
<dbReference type="CDD" id="cd00118">
    <property type="entry name" value="LysM"/>
    <property type="match status" value="2"/>
</dbReference>
<dbReference type="Pfam" id="PF01476">
    <property type="entry name" value="LysM"/>
    <property type="match status" value="2"/>
</dbReference>
<dbReference type="PANTHER" id="PTHR33734:SF22">
    <property type="entry name" value="MEMBRANE-BOUND LYTIC MUREIN TRANSGLYCOSYLASE D"/>
    <property type="match status" value="1"/>
</dbReference>
<dbReference type="Proteomes" id="UP001168883">
    <property type="component" value="Unassembled WGS sequence"/>
</dbReference>
<dbReference type="PROSITE" id="PS51782">
    <property type="entry name" value="LYSM"/>
    <property type="match status" value="2"/>
</dbReference>
<dbReference type="Gene3D" id="3.10.350.10">
    <property type="entry name" value="LysM domain"/>
    <property type="match status" value="2"/>
</dbReference>
<evidence type="ECO:0000259" key="1">
    <source>
        <dbReference type="PROSITE" id="PS51782"/>
    </source>
</evidence>
<dbReference type="InterPro" id="IPR036779">
    <property type="entry name" value="LysM_dom_sf"/>
</dbReference>
<dbReference type="SUPFAM" id="SSF54106">
    <property type="entry name" value="LysM domain"/>
    <property type="match status" value="2"/>
</dbReference>
<dbReference type="EMBL" id="JAUMKJ010000001">
    <property type="protein sequence ID" value="MDO3675665.1"/>
    <property type="molecule type" value="Genomic_DNA"/>
</dbReference>
<dbReference type="PANTHER" id="PTHR33734">
    <property type="entry name" value="LYSM DOMAIN-CONTAINING GPI-ANCHORED PROTEIN 2"/>
    <property type="match status" value="1"/>
</dbReference>
<evidence type="ECO:0000313" key="2">
    <source>
        <dbReference type="EMBL" id="MDO3675665.1"/>
    </source>
</evidence>
<sequence length="95" mass="10748">MRVYTVQPGDTLWEISRKFGVSVGLIKKANCIGDVIQVGWVLYIPRAFQRYIVQWGDTLWGISQRFGTTVALLKRANCLSQDMIHAGQILRIPLA</sequence>
<protein>
    <submittedName>
        <fullName evidence="2">LysM peptidoglycan-binding domain-containing protein</fullName>
    </submittedName>
</protein>
<dbReference type="RefSeq" id="WP_025845838.1">
    <property type="nucleotide sequence ID" value="NZ_JAUMKJ010000001.1"/>
</dbReference>
<dbReference type="InterPro" id="IPR018392">
    <property type="entry name" value="LysM"/>
</dbReference>
<reference evidence="2" key="1">
    <citation type="submission" date="2023-07" db="EMBL/GenBank/DDBJ databases">
        <authorList>
            <person name="Aktuganov G."/>
            <person name="Boyko T."/>
            <person name="Delegan Y."/>
            <person name="Galimzianova N."/>
            <person name="Gilvanova E."/>
            <person name="Korobov V."/>
            <person name="Kuzmina L."/>
            <person name="Melentiev A."/>
            <person name="Milman P."/>
            <person name="Ryabova A."/>
            <person name="Stupak E."/>
            <person name="Yasakov T."/>
            <person name="Zharikova N."/>
            <person name="Zhurenko E."/>
        </authorList>
    </citation>
    <scope>NUCLEOTIDE SEQUENCE</scope>
    <source>
        <strain evidence="2">IB-739</strain>
    </source>
</reference>
<dbReference type="SMART" id="SM00257">
    <property type="entry name" value="LysM"/>
    <property type="match status" value="2"/>
</dbReference>
<accession>A0ABT8V6R5</accession>
<evidence type="ECO:0000313" key="3">
    <source>
        <dbReference type="Proteomes" id="UP001168883"/>
    </source>
</evidence>
<comment type="caution">
    <text evidence="2">The sequence shown here is derived from an EMBL/GenBank/DDBJ whole genome shotgun (WGS) entry which is preliminary data.</text>
</comment>
<gene>
    <name evidence="2" type="ORF">Q3C12_01540</name>
</gene>
<feature type="domain" description="LysM" evidence="1">
    <location>
        <begin position="2"/>
        <end position="47"/>
    </location>
</feature>
<keyword evidence="3" id="KW-1185">Reference proteome</keyword>
<organism evidence="2 3">
    <name type="scientific">Paenibacillus ehimensis</name>
    <dbReference type="NCBI Taxonomy" id="79264"/>
    <lineage>
        <taxon>Bacteria</taxon>
        <taxon>Bacillati</taxon>
        <taxon>Bacillota</taxon>
        <taxon>Bacilli</taxon>
        <taxon>Bacillales</taxon>
        <taxon>Paenibacillaceae</taxon>
        <taxon>Paenibacillus</taxon>
    </lineage>
</organism>
<name>A0ABT8V6R5_9BACL</name>
<feature type="domain" description="LysM" evidence="1">
    <location>
        <begin position="49"/>
        <end position="92"/>
    </location>
</feature>